<reference evidence="14" key="1">
    <citation type="journal article" date="2019" name="Curr. Biol.">
        <title>Genome Sequence of Striga asiatica Provides Insight into the Evolution of Plant Parasitism.</title>
        <authorList>
            <person name="Yoshida S."/>
            <person name="Kim S."/>
            <person name="Wafula E.K."/>
            <person name="Tanskanen J."/>
            <person name="Kim Y.M."/>
            <person name="Honaas L."/>
            <person name="Yang Z."/>
            <person name="Spallek T."/>
            <person name="Conn C.E."/>
            <person name="Ichihashi Y."/>
            <person name="Cheong K."/>
            <person name="Cui S."/>
            <person name="Der J.P."/>
            <person name="Gundlach H."/>
            <person name="Jiao Y."/>
            <person name="Hori C."/>
            <person name="Ishida J.K."/>
            <person name="Kasahara H."/>
            <person name="Kiba T."/>
            <person name="Kim M.S."/>
            <person name="Koo N."/>
            <person name="Laohavisit A."/>
            <person name="Lee Y.H."/>
            <person name="Lumba S."/>
            <person name="McCourt P."/>
            <person name="Mortimer J.C."/>
            <person name="Mutuku J.M."/>
            <person name="Nomura T."/>
            <person name="Sasaki-Sekimoto Y."/>
            <person name="Seto Y."/>
            <person name="Wang Y."/>
            <person name="Wakatake T."/>
            <person name="Sakakibara H."/>
            <person name="Demura T."/>
            <person name="Yamaguchi S."/>
            <person name="Yoneyama K."/>
            <person name="Manabe R.I."/>
            <person name="Nelson D.C."/>
            <person name="Schulman A.H."/>
            <person name="Timko M.P."/>
            <person name="dePamphilis C.W."/>
            <person name="Choi D."/>
            <person name="Shirasu K."/>
        </authorList>
    </citation>
    <scope>NUCLEOTIDE SEQUENCE [LARGE SCALE GENOMIC DNA]</scope>
    <source>
        <strain evidence="14">cv. UVA1</strain>
    </source>
</reference>
<dbReference type="InterPro" id="IPR006822">
    <property type="entry name" value="Coatomer_esu"/>
</dbReference>
<keyword evidence="14" id="KW-1185">Reference proteome</keyword>
<organism evidence="13 14">
    <name type="scientific">Striga asiatica</name>
    <name type="common">Asiatic witchweed</name>
    <name type="synonym">Buchnera asiatica</name>
    <dbReference type="NCBI Taxonomy" id="4170"/>
    <lineage>
        <taxon>Eukaryota</taxon>
        <taxon>Viridiplantae</taxon>
        <taxon>Streptophyta</taxon>
        <taxon>Embryophyta</taxon>
        <taxon>Tracheophyta</taxon>
        <taxon>Spermatophyta</taxon>
        <taxon>Magnoliopsida</taxon>
        <taxon>eudicotyledons</taxon>
        <taxon>Gunneridae</taxon>
        <taxon>Pentapetalae</taxon>
        <taxon>asterids</taxon>
        <taxon>lamiids</taxon>
        <taxon>Lamiales</taxon>
        <taxon>Orobanchaceae</taxon>
        <taxon>Buchnereae</taxon>
        <taxon>Striga</taxon>
    </lineage>
</organism>
<evidence type="ECO:0000256" key="7">
    <source>
        <dbReference type="ARBA" id="ARBA00022892"/>
    </source>
</evidence>
<evidence type="ECO:0000256" key="12">
    <source>
        <dbReference type="ARBA" id="ARBA00025582"/>
    </source>
</evidence>
<dbReference type="PANTHER" id="PTHR10805:SF0">
    <property type="entry name" value="COATOMER SUBUNIT EPSILON"/>
    <property type="match status" value="1"/>
</dbReference>
<comment type="function">
    <text evidence="12">The coatomer is a cytosolic protein complex that binds to dilysine motifs and reversibly associates with Golgi non-clathrin-coated vesicles, which further mediate biosynthetic protein transport from the ER, via the Golgi up to the trans Golgi network. The coatomer complex is required for budding from Golgi membranes, and is essential for the retrograde Golgi-to-ER transport of dilysine-tagged proteins.</text>
</comment>
<keyword evidence="4" id="KW-0813">Transport</keyword>
<evidence type="ECO:0000256" key="6">
    <source>
        <dbReference type="ARBA" id="ARBA00022759"/>
    </source>
</evidence>
<dbReference type="OrthoDB" id="310217at2759"/>
<keyword evidence="7" id="KW-0931">ER-Golgi transport</keyword>
<dbReference type="GO" id="GO:0006888">
    <property type="term" value="P:endoplasmic reticulum to Golgi vesicle-mediated transport"/>
    <property type="evidence" value="ECO:0007669"/>
    <property type="project" value="TreeGrafter"/>
</dbReference>
<evidence type="ECO:0000256" key="10">
    <source>
        <dbReference type="ARBA" id="ARBA00023136"/>
    </source>
</evidence>
<keyword evidence="6" id="KW-0540">Nuclease</keyword>
<evidence type="ECO:0000256" key="2">
    <source>
        <dbReference type="ARBA" id="ARBA00004347"/>
    </source>
</evidence>
<dbReference type="GO" id="GO:0015031">
    <property type="term" value="P:protein transport"/>
    <property type="evidence" value="ECO:0007669"/>
    <property type="project" value="UniProtKB-KW"/>
</dbReference>
<dbReference type="GO" id="GO:0006891">
    <property type="term" value="P:intra-Golgi vesicle-mediated transport"/>
    <property type="evidence" value="ECO:0007669"/>
    <property type="project" value="TreeGrafter"/>
</dbReference>
<evidence type="ECO:0000256" key="9">
    <source>
        <dbReference type="ARBA" id="ARBA00023034"/>
    </source>
</evidence>
<keyword evidence="8" id="KW-0653">Protein transport</keyword>
<dbReference type="GO" id="GO:0005198">
    <property type="term" value="F:structural molecule activity"/>
    <property type="evidence" value="ECO:0007669"/>
    <property type="project" value="InterPro"/>
</dbReference>
<gene>
    <name evidence="13" type="ORF">STAS_06588</name>
</gene>
<evidence type="ECO:0000256" key="8">
    <source>
        <dbReference type="ARBA" id="ARBA00022927"/>
    </source>
</evidence>
<evidence type="ECO:0000256" key="5">
    <source>
        <dbReference type="ARBA" id="ARBA00022490"/>
    </source>
</evidence>
<dbReference type="GO" id="GO:0000139">
    <property type="term" value="C:Golgi membrane"/>
    <property type="evidence" value="ECO:0007669"/>
    <property type="project" value="UniProtKB-SubCell"/>
</dbReference>
<evidence type="ECO:0000256" key="4">
    <source>
        <dbReference type="ARBA" id="ARBA00022448"/>
    </source>
</evidence>
<comment type="caution">
    <text evidence="13">The sequence shown here is derived from an EMBL/GenBank/DDBJ whole genome shotgun (WGS) entry which is preliminary data.</text>
</comment>
<dbReference type="GO" id="GO:0033897">
    <property type="term" value="F:ribonuclease T2 activity"/>
    <property type="evidence" value="ECO:0007669"/>
    <property type="project" value="InterPro"/>
</dbReference>
<dbReference type="Gene3D" id="3.90.730.10">
    <property type="entry name" value="Ribonuclease T2-like"/>
    <property type="match status" value="1"/>
</dbReference>
<dbReference type="GO" id="GO:0030126">
    <property type="term" value="C:COPI vesicle coat"/>
    <property type="evidence" value="ECO:0007669"/>
    <property type="project" value="TreeGrafter"/>
</dbReference>
<dbReference type="InterPro" id="IPR011990">
    <property type="entry name" value="TPR-like_helical_dom_sf"/>
</dbReference>
<accession>A0A5A7PE99</accession>
<dbReference type="InterPro" id="IPR036430">
    <property type="entry name" value="RNase_T2-like_sf"/>
</dbReference>
<evidence type="ECO:0000256" key="11">
    <source>
        <dbReference type="ARBA" id="ARBA00023329"/>
    </source>
</evidence>
<evidence type="ECO:0000313" key="13">
    <source>
        <dbReference type="EMBL" id="GER30627.1"/>
    </source>
</evidence>
<dbReference type="Pfam" id="PF04733">
    <property type="entry name" value="Coatomer_E"/>
    <property type="match status" value="1"/>
</dbReference>
<keyword evidence="10" id="KW-0472">Membrane</keyword>
<keyword evidence="6" id="KW-0378">Hydrolase</keyword>
<dbReference type="EMBL" id="BKCP01004372">
    <property type="protein sequence ID" value="GER30627.1"/>
    <property type="molecule type" value="Genomic_DNA"/>
</dbReference>
<dbReference type="SUPFAM" id="SSF55895">
    <property type="entry name" value="Ribonuclease Rh-like"/>
    <property type="match status" value="1"/>
</dbReference>
<keyword evidence="11" id="KW-0968">Cytoplasmic vesicle</keyword>
<comment type="similarity">
    <text evidence="3">Belongs to the COPE family.</text>
</comment>
<dbReference type="Gene3D" id="1.25.40.10">
    <property type="entry name" value="Tetratricopeptide repeat domain"/>
    <property type="match status" value="1"/>
</dbReference>
<keyword evidence="5" id="KW-0963">Cytoplasm</keyword>
<dbReference type="GO" id="GO:0006890">
    <property type="term" value="P:retrograde vesicle-mediated transport, Golgi to endoplasmic reticulum"/>
    <property type="evidence" value="ECO:0007669"/>
    <property type="project" value="InterPro"/>
</dbReference>
<sequence>MALLVKRFRQSSVFTFVRRRSFSTVVEPDIPLAPLEEAVRRIAAGPAEARPDHYKLAYQWAQSLYWGEKSFPFKTIPRRLGWFTHGLWPHTANDDLFCSKNPQPLMTEKDIKDIMDILGTKLIRHLFDLWPDLKDCDNLHACFEFCVQQWNKHGSHTGFTFEEYVGLTLQLTIELIDAHPDGPNSRFGVQMDTPMTIAAVYASLSIPFKNWRLGSVFQGSYSEVEVHGKVGTKNDDNVAELRVWIDSLFATTIKSSVRFSGSSKSKRPVMAQIPSTYPSKGSEKLSKSWNNMYLGAYSAVIDNSNIPDLSPDEIVDRNYIFTARVFVLEVISWMSRDIFSNFNYFSCVACDGRIDLQAVKLLALYFSSTPNKEMAISRIFEWQGDPSKRDNPTFHLIAGIIFLNERNYNEALKFTGTGASMELNHIIGIHRICYKSCKSDYIS</sequence>
<protein>
    <submittedName>
        <fullName evidence="13">Coatomer epsilon subunit</fullName>
    </submittedName>
</protein>
<name>A0A5A7PE99_STRAF</name>
<evidence type="ECO:0000256" key="1">
    <source>
        <dbReference type="ARBA" id="ARBA00004255"/>
    </source>
</evidence>
<dbReference type="AlphaFoldDB" id="A0A5A7PE99"/>
<keyword evidence="6" id="KW-0255">Endonuclease</keyword>
<dbReference type="Proteomes" id="UP000325081">
    <property type="component" value="Unassembled WGS sequence"/>
</dbReference>
<evidence type="ECO:0000256" key="3">
    <source>
        <dbReference type="ARBA" id="ARBA00008827"/>
    </source>
</evidence>
<dbReference type="GO" id="GO:0003723">
    <property type="term" value="F:RNA binding"/>
    <property type="evidence" value="ECO:0007669"/>
    <property type="project" value="InterPro"/>
</dbReference>
<comment type="subcellular location">
    <subcellularLocation>
        <location evidence="2">Cytoplasmic vesicle</location>
        <location evidence="2">COPI-coated vesicle membrane</location>
        <topology evidence="2">Peripheral membrane protein</topology>
        <orientation evidence="2">Cytoplasmic side</orientation>
    </subcellularLocation>
    <subcellularLocation>
        <location evidence="1">Golgi apparatus membrane</location>
        <topology evidence="1">Peripheral membrane protein</topology>
        <orientation evidence="1">Cytoplasmic side</orientation>
    </subcellularLocation>
</comment>
<proteinExistence type="inferred from homology"/>
<evidence type="ECO:0000313" key="14">
    <source>
        <dbReference type="Proteomes" id="UP000325081"/>
    </source>
</evidence>
<dbReference type="PANTHER" id="PTHR10805">
    <property type="entry name" value="COATOMER SUBUNIT EPSILON"/>
    <property type="match status" value="1"/>
</dbReference>
<keyword evidence="9" id="KW-0333">Golgi apparatus</keyword>